<evidence type="ECO:0000313" key="3">
    <source>
        <dbReference type="Proteomes" id="UP000605986"/>
    </source>
</evidence>
<dbReference type="OrthoDB" id="63935at2759"/>
<protein>
    <recommendedName>
        <fullName evidence="4">NmrA-like domain-containing protein</fullName>
    </recommendedName>
</protein>
<feature type="chain" id="PRO_5034937740" description="NmrA-like domain-containing protein" evidence="1">
    <location>
        <begin position="21"/>
        <end position="89"/>
    </location>
</feature>
<sequence length="89" mass="9595">MGTKAAFIGATGATLRHVLAWTLLDGHQAAAPISVVRNHEKLKKILLDLGVPEEIQKSHLTIVEGSSRDVSTVRKLLLNDPEVIFSGIT</sequence>
<keyword evidence="1" id="KW-0732">Signal</keyword>
<feature type="non-terminal residue" evidence="2">
    <location>
        <position position="1"/>
    </location>
</feature>
<evidence type="ECO:0008006" key="4">
    <source>
        <dbReference type="Google" id="ProtNLM"/>
    </source>
</evidence>
<reference evidence="2" key="1">
    <citation type="submission" date="2020-01" db="EMBL/GenBank/DDBJ databases">
        <title>Identification and distribution of gene clusters putatively required for synthesis of sphingolipid metabolism inhibitors in phylogenetically diverse species of the filamentous fungus Fusarium.</title>
        <authorList>
            <person name="Kim H.-S."/>
            <person name="Busman M."/>
            <person name="Brown D.W."/>
            <person name="Divon H."/>
            <person name="Uhlig S."/>
            <person name="Proctor R.H."/>
        </authorList>
    </citation>
    <scope>NUCLEOTIDE SEQUENCE</scope>
    <source>
        <strain evidence="2">NRRL 53441</strain>
    </source>
</reference>
<organism evidence="2 3">
    <name type="scientific">Fusarium austroafricanum</name>
    <dbReference type="NCBI Taxonomy" id="2364996"/>
    <lineage>
        <taxon>Eukaryota</taxon>
        <taxon>Fungi</taxon>
        <taxon>Dikarya</taxon>
        <taxon>Ascomycota</taxon>
        <taxon>Pezizomycotina</taxon>
        <taxon>Sordariomycetes</taxon>
        <taxon>Hypocreomycetidae</taxon>
        <taxon>Hypocreales</taxon>
        <taxon>Nectriaceae</taxon>
        <taxon>Fusarium</taxon>
        <taxon>Fusarium concolor species complex</taxon>
    </lineage>
</organism>
<dbReference type="Proteomes" id="UP000605986">
    <property type="component" value="Unassembled WGS sequence"/>
</dbReference>
<gene>
    <name evidence="2" type="ORF">F53441_9344</name>
</gene>
<keyword evidence="3" id="KW-1185">Reference proteome</keyword>
<comment type="caution">
    <text evidence="2">The sequence shown here is derived from an EMBL/GenBank/DDBJ whole genome shotgun (WGS) entry which is preliminary data.</text>
</comment>
<dbReference type="EMBL" id="JAADJG010000416">
    <property type="protein sequence ID" value="KAF4447045.1"/>
    <property type="molecule type" value="Genomic_DNA"/>
</dbReference>
<evidence type="ECO:0000256" key="1">
    <source>
        <dbReference type="SAM" id="SignalP"/>
    </source>
</evidence>
<feature type="signal peptide" evidence="1">
    <location>
        <begin position="1"/>
        <end position="20"/>
    </location>
</feature>
<name>A0A8H4NTD8_9HYPO</name>
<evidence type="ECO:0000313" key="2">
    <source>
        <dbReference type="EMBL" id="KAF4447045.1"/>
    </source>
</evidence>
<accession>A0A8H4NTD8</accession>
<dbReference type="AlphaFoldDB" id="A0A8H4NTD8"/>
<proteinExistence type="predicted"/>